<reference evidence="3" key="1">
    <citation type="submission" date="2016-09" db="EMBL/GenBank/DDBJ databases">
        <title>Genome Sequence of Bathymodiolus thermophilus sulfur-oxidizing gill endosymbiont.</title>
        <authorList>
            <person name="Ponnudurai R."/>
            <person name="Kleiner M."/>
            <person name="Sayavedra L."/>
            <person name="Thuermer A."/>
            <person name="Felbeck H."/>
            <person name="Schlueter R."/>
            <person name="Schweder T."/>
            <person name="Markert S."/>
        </authorList>
    </citation>
    <scope>NUCLEOTIDE SEQUENCE [LARGE SCALE GENOMIC DNA]</scope>
    <source>
        <strain evidence="3">BAT/CrabSpa'14</strain>
    </source>
</reference>
<dbReference type="Gene3D" id="2.180.10.10">
    <property type="entry name" value="RHS repeat-associated core"/>
    <property type="match status" value="1"/>
</dbReference>
<feature type="compositionally biased region" description="Acidic residues" evidence="1">
    <location>
        <begin position="243"/>
        <end position="252"/>
    </location>
</feature>
<proteinExistence type="predicted"/>
<feature type="region of interest" description="Disordered" evidence="1">
    <location>
        <begin position="243"/>
        <end position="284"/>
    </location>
</feature>
<dbReference type="InterPro" id="IPR022385">
    <property type="entry name" value="Rhs_assc_core"/>
</dbReference>
<sequence>MTCATDHNPQQQDSNIQQKTNTITYLFYNTLSQVTNEAQNGKSINISHDNNQNPARIRYSAQLTINKSHNHYNRLSAIECQNNNIASFNYSDNTDEPITLIKDQKIYYYLKNHLGSIIALTNNTCLLEIYEYNAFGKLTIKDHNQNIIPKSNYNNSYAYTGRRFDNESGLYYYRNRYYQPSLARFISQDPKGYIDGYNLYAYAKNNPLKYTDPFGTTAQQANYNYQEEWNNWGNDDDWDNLSDTSYWDDGDDNSSNSTPKTGGNLPSNTSNLVVPIKGKSSDNHLVDNQKNKTISQSNHVGKWIINDISINKIQSTLQFLGNRIYQAKKYKPPGQEDLWNITRNVTQIWIPLTTEELKGNNNLDNLANYKYGVSKKTTQRYLKGRDKWSLTDKSWYWQPGVKDEGYEFKK</sequence>
<dbReference type="AlphaFoldDB" id="A0A1J5TWH1"/>
<evidence type="ECO:0000313" key="2">
    <source>
        <dbReference type="EMBL" id="OIR25187.1"/>
    </source>
</evidence>
<dbReference type="InterPro" id="IPR050708">
    <property type="entry name" value="T6SS_VgrG/RHS"/>
</dbReference>
<dbReference type="PANTHER" id="PTHR32305:SF15">
    <property type="entry name" value="PROTEIN RHSA-RELATED"/>
    <property type="match status" value="1"/>
</dbReference>
<dbReference type="Proteomes" id="UP000182798">
    <property type="component" value="Unassembled WGS sequence"/>
</dbReference>
<dbReference type="PANTHER" id="PTHR32305">
    <property type="match status" value="1"/>
</dbReference>
<evidence type="ECO:0000256" key="1">
    <source>
        <dbReference type="SAM" id="MobiDB-lite"/>
    </source>
</evidence>
<dbReference type="OrthoDB" id="9816400at2"/>
<name>A0A1J5TWH1_9GAMM</name>
<dbReference type="RefSeq" id="WP_071563758.1">
    <property type="nucleotide sequence ID" value="NZ_MIQH01000388.1"/>
</dbReference>
<comment type="caution">
    <text evidence="2">The sequence shown here is derived from an EMBL/GenBank/DDBJ whole genome shotgun (WGS) entry which is preliminary data.</text>
</comment>
<dbReference type="NCBIfam" id="TIGR03696">
    <property type="entry name" value="Rhs_assc_core"/>
    <property type="match status" value="1"/>
</dbReference>
<accession>A0A1J5TWH1</accession>
<evidence type="ECO:0000313" key="3">
    <source>
        <dbReference type="Proteomes" id="UP000182798"/>
    </source>
</evidence>
<organism evidence="2 3">
    <name type="scientific">Bathymodiolus thermophilus thioautotrophic gill symbiont</name>
    <dbReference type="NCBI Taxonomy" id="2360"/>
    <lineage>
        <taxon>Bacteria</taxon>
        <taxon>Pseudomonadati</taxon>
        <taxon>Pseudomonadota</taxon>
        <taxon>Gammaproteobacteria</taxon>
        <taxon>sulfur-oxidizing symbionts</taxon>
    </lineage>
</organism>
<gene>
    <name evidence="2" type="ORF">BGC33_05695</name>
</gene>
<feature type="compositionally biased region" description="Polar residues" evidence="1">
    <location>
        <begin position="253"/>
        <end position="272"/>
    </location>
</feature>
<dbReference type="EMBL" id="MIQH01000388">
    <property type="protein sequence ID" value="OIR25187.1"/>
    <property type="molecule type" value="Genomic_DNA"/>
</dbReference>
<evidence type="ECO:0008006" key="4">
    <source>
        <dbReference type="Google" id="ProtNLM"/>
    </source>
</evidence>
<protein>
    <recommendedName>
        <fullName evidence="4">RHS repeat-associated core domain-containing protein</fullName>
    </recommendedName>
</protein>